<dbReference type="InterPro" id="IPR009061">
    <property type="entry name" value="DNA-bd_dom_put_sf"/>
</dbReference>
<evidence type="ECO:0000256" key="1">
    <source>
        <dbReference type="SAM" id="Phobius"/>
    </source>
</evidence>
<dbReference type="RefSeq" id="WP_342668869.1">
    <property type="nucleotide sequence ID" value="NZ_FMXP01000005.1"/>
</dbReference>
<dbReference type="STRING" id="439219.SAMN02910293_00477"/>
<dbReference type="GO" id="GO:0006355">
    <property type="term" value="P:regulation of DNA-templated transcription"/>
    <property type="evidence" value="ECO:0007669"/>
    <property type="project" value="InterPro"/>
</dbReference>
<dbReference type="Proteomes" id="UP000182508">
    <property type="component" value="Unassembled WGS sequence"/>
</dbReference>
<feature type="domain" description="HTH merR-type" evidence="2">
    <location>
        <begin position="58"/>
        <end position="90"/>
    </location>
</feature>
<keyword evidence="1" id="KW-0812">Transmembrane</keyword>
<keyword evidence="4" id="KW-1185">Reference proteome</keyword>
<feature type="transmembrane region" description="Helical" evidence="1">
    <location>
        <begin position="43"/>
        <end position="63"/>
    </location>
</feature>
<dbReference type="SUPFAM" id="SSF46955">
    <property type="entry name" value="Putative DNA-binding domain"/>
    <property type="match status" value="1"/>
</dbReference>
<accession>A0A1G6ALM1</accession>
<dbReference type="Pfam" id="PF00376">
    <property type="entry name" value="MerR"/>
    <property type="match status" value="1"/>
</dbReference>
<dbReference type="Gene3D" id="1.10.1660.10">
    <property type="match status" value="1"/>
</dbReference>
<dbReference type="AlphaFoldDB" id="A0A1G6ALM1"/>
<keyword evidence="1" id="KW-0472">Membrane</keyword>
<evidence type="ECO:0000313" key="4">
    <source>
        <dbReference type="Proteomes" id="UP000182508"/>
    </source>
</evidence>
<dbReference type="InterPro" id="IPR000551">
    <property type="entry name" value="MerR-type_HTH_dom"/>
</dbReference>
<feature type="transmembrane region" description="Helical" evidence="1">
    <location>
        <begin position="12"/>
        <end position="31"/>
    </location>
</feature>
<evidence type="ECO:0000313" key="3">
    <source>
        <dbReference type="EMBL" id="SDB09299.1"/>
    </source>
</evidence>
<dbReference type="PROSITE" id="PS50937">
    <property type="entry name" value="HTH_MERR_2"/>
    <property type="match status" value="1"/>
</dbReference>
<proteinExistence type="predicted"/>
<protein>
    <recommendedName>
        <fullName evidence="2">HTH merR-type domain-containing protein</fullName>
    </recommendedName>
</protein>
<keyword evidence="1" id="KW-1133">Transmembrane helix</keyword>
<gene>
    <name evidence="3" type="ORF">SAMN02910293_00477</name>
</gene>
<reference evidence="3 4" key="1">
    <citation type="submission" date="2016-10" db="EMBL/GenBank/DDBJ databases">
        <authorList>
            <person name="de Groot N.N."/>
        </authorList>
    </citation>
    <scope>NUCLEOTIDE SEQUENCE [LARGE SCALE GENOMIC DNA]</scope>
    <source>
        <strain evidence="3 4">A-4</strain>
    </source>
</reference>
<name>A0A1G6ALM1_9STRE</name>
<dbReference type="EMBL" id="FMXP01000005">
    <property type="protein sequence ID" value="SDB09299.1"/>
    <property type="molecule type" value="Genomic_DNA"/>
</dbReference>
<evidence type="ECO:0000259" key="2">
    <source>
        <dbReference type="PROSITE" id="PS50937"/>
    </source>
</evidence>
<dbReference type="GO" id="GO:0003677">
    <property type="term" value="F:DNA binding"/>
    <property type="evidence" value="ECO:0007669"/>
    <property type="project" value="InterPro"/>
</dbReference>
<sequence>MLFTYHRKSLFWLKLMVLSFIFIIFSLLGIIAEEDLFSFSRIYKIIFFFYSSVFILSLASLSVRPLHYYDQIGLLKPTYVEENGYRFYDELMPRLQEMILRKFWEYHSKIPYFTHSNQSVIIS</sequence>
<organism evidence="3 4">
    <name type="scientific">Streptococcus henryi</name>
    <dbReference type="NCBI Taxonomy" id="439219"/>
    <lineage>
        <taxon>Bacteria</taxon>
        <taxon>Bacillati</taxon>
        <taxon>Bacillota</taxon>
        <taxon>Bacilli</taxon>
        <taxon>Lactobacillales</taxon>
        <taxon>Streptococcaceae</taxon>
        <taxon>Streptococcus</taxon>
    </lineage>
</organism>